<dbReference type="OrthoDB" id="2563506at2759"/>
<feature type="compositionally biased region" description="Low complexity" evidence="1">
    <location>
        <begin position="98"/>
        <end position="111"/>
    </location>
</feature>
<organism evidence="2 3">
    <name type="scientific">Venustampulla echinocandica</name>
    <dbReference type="NCBI Taxonomy" id="2656787"/>
    <lineage>
        <taxon>Eukaryota</taxon>
        <taxon>Fungi</taxon>
        <taxon>Dikarya</taxon>
        <taxon>Ascomycota</taxon>
        <taxon>Pezizomycotina</taxon>
        <taxon>Leotiomycetes</taxon>
        <taxon>Helotiales</taxon>
        <taxon>Pleuroascaceae</taxon>
        <taxon>Venustampulla</taxon>
    </lineage>
</organism>
<protein>
    <submittedName>
        <fullName evidence="2">Uncharacterized protein</fullName>
    </submittedName>
</protein>
<dbReference type="Pfam" id="PF12855">
    <property type="entry name" value="Ecl1"/>
    <property type="match status" value="1"/>
</dbReference>
<feature type="region of interest" description="Disordered" evidence="1">
    <location>
        <begin position="150"/>
        <end position="184"/>
    </location>
</feature>
<feature type="region of interest" description="Disordered" evidence="1">
    <location>
        <begin position="38"/>
        <end position="121"/>
    </location>
</feature>
<dbReference type="InterPro" id="IPR024368">
    <property type="entry name" value="Ecl1/2/3"/>
</dbReference>
<feature type="compositionally biased region" description="Basic and acidic residues" evidence="1">
    <location>
        <begin position="150"/>
        <end position="160"/>
    </location>
</feature>
<dbReference type="GeneID" id="43602063"/>
<comment type="caution">
    <text evidence="2">The sequence shown here is derived from an EMBL/GenBank/DDBJ whole genome shotgun (WGS) entry which is preliminary data.</text>
</comment>
<sequence>MSQDMDWSLTFCLACDRQTDGNNAYCGEGCRLADCGRANAGSEARSPPPPQASISGPLKPSNNSDVPSGDNFTKRPSTSSSRSKPQILPIYVKPILTPSSPQSSHSSSTPSKQVQLSDKARRELGGYATDFSLITSHLATDSCTSVEEARETRATKEITKGKGKRGRMRKSAALEEDEPVPVPVPVPWKAPVAQMTKAQVAED</sequence>
<gene>
    <name evidence="2" type="ORF">BP5553_09214</name>
</gene>
<reference evidence="2 3" key="1">
    <citation type="journal article" date="2018" name="IMA Fungus">
        <title>IMA Genome-F 9: Draft genome sequence of Annulohypoxylon stygium, Aspergillus mulundensis, Berkeleyomyces basicola (syn. Thielaviopsis basicola), Ceratocystis smalleyi, two Cercospora beticola strains, Coleophoma cylindrospora, Fusarium fracticaudum, Phialophora cf. hyalina, and Morchella septimelata.</title>
        <authorList>
            <person name="Wingfield B.D."/>
            <person name="Bills G.F."/>
            <person name="Dong Y."/>
            <person name="Huang W."/>
            <person name="Nel W.J."/>
            <person name="Swalarsk-Parry B.S."/>
            <person name="Vaghefi N."/>
            <person name="Wilken P.M."/>
            <person name="An Z."/>
            <person name="de Beer Z.W."/>
            <person name="De Vos L."/>
            <person name="Chen L."/>
            <person name="Duong T.A."/>
            <person name="Gao Y."/>
            <person name="Hammerbacher A."/>
            <person name="Kikkert J.R."/>
            <person name="Li Y."/>
            <person name="Li H."/>
            <person name="Li K."/>
            <person name="Li Q."/>
            <person name="Liu X."/>
            <person name="Ma X."/>
            <person name="Naidoo K."/>
            <person name="Pethybridge S.J."/>
            <person name="Sun J."/>
            <person name="Steenkamp E.T."/>
            <person name="van der Nest M.A."/>
            <person name="van Wyk S."/>
            <person name="Wingfield M.J."/>
            <person name="Xiong C."/>
            <person name="Yue Q."/>
            <person name="Zhang X."/>
        </authorList>
    </citation>
    <scope>NUCLEOTIDE SEQUENCE [LARGE SCALE GENOMIC DNA]</scope>
    <source>
        <strain evidence="2 3">BP 5553</strain>
    </source>
</reference>
<keyword evidence="3" id="KW-1185">Reference proteome</keyword>
<proteinExistence type="predicted"/>
<feature type="compositionally biased region" description="Basic residues" evidence="1">
    <location>
        <begin position="161"/>
        <end position="170"/>
    </location>
</feature>
<dbReference type="AlphaFoldDB" id="A0A370TC49"/>
<evidence type="ECO:0000256" key="1">
    <source>
        <dbReference type="SAM" id="MobiDB-lite"/>
    </source>
</evidence>
<dbReference type="EMBL" id="NPIC01000011">
    <property type="protein sequence ID" value="RDL31812.1"/>
    <property type="molecule type" value="Genomic_DNA"/>
</dbReference>
<dbReference type="RefSeq" id="XP_031865744.1">
    <property type="nucleotide sequence ID" value="XM_032017837.1"/>
</dbReference>
<evidence type="ECO:0000313" key="2">
    <source>
        <dbReference type="EMBL" id="RDL31812.1"/>
    </source>
</evidence>
<evidence type="ECO:0000313" key="3">
    <source>
        <dbReference type="Proteomes" id="UP000254866"/>
    </source>
</evidence>
<feature type="compositionally biased region" description="Low complexity" evidence="1">
    <location>
        <begin position="74"/>
        <end position="85"/>
    </location>
</feature>
<name>A0A370TC49_9HELO</name>
<accession>A0A370TC49</accession>
<dbReference type="Proteomes" id="UP000254866">
    <property type="component" value="Unassembled WGS sequence"/>
</dbReference>